<proteinExistence type="predicted"/>
<feature type="compositionally biased region" description="Pro residues" evidence="1">
    <location>
        <begin position="136"/>
        <end position="145"/>
    </location>
</feature>
<dbReference type="OMA" id="PTACTRH"/>
<dbReference type="STRING" id="13735.ENSPSIP00000016142"/>
<feature type="compositionally biased region" description="Pro residues" evidence="1">
    <location>
        <begin position="42"/>
        <end position="56"/>
    </location>
</feature>
<dbReference type="EMBL" id="AGCU01171114">
    <property type="status" value="NOT_ANNOTATED_CDS"/>
    <property type="molecule type" value="Genomic_DNA"/>
</dbReference>
<reference evidence="3" key="2">
    <citation type="journal article" date="2013" name="Nat. Genet.">
        <title>The draft genomes of soft-shell turtle and green sea turtle yield insights into the development and evolution of the turtle-specific body plan.</title>
        <authorList>
            <person name="Wang Z."/>
            <person name="Pascual-Anaya J."/>
            <person name="Zadissa A."/>
            <person name="Li W."/>
            <person name="Niimura Y."/>
            <person name="Huang Z."/>
            <person name="Li C."/>
            <person name="White S."/>
            <person name="Xiong Z."/>
            <person name="Fang D."/>
            <person name="Wang B."/>
            <person name="Ming Y."/>
            <person name="Chen Y."/>
            <person name="Zheng Y."/>
            <person name="Kuraku S."/>
            <person name="Pignatelli M."/>
            <person name="Herrero J."/>
            <person name="Beal K."/>
            <person name="Nozawa M."/>
            <person name="Li Q."/>
            <person name="Wang J."/>
            <person name="Zhang H."/>
            <person name="Yu L."/>
            <person name="Shigenobu S."/>
            <person name="Wang J."/>
            <person name="Liu J."/>
            <person name="Flicek P."/>
            <person name="Searle S."/>
            <person name="Wang J."/>
            <person name="Kuratani S."/>
            <person name="Yin Y."/>
            <person name="Aken B."/>
            <person name="Zhang G."/>
            <person name="Irie N."/>
        </authorList>
    </citation>
    <scope>NUCLEOTIDE SEQUENCE [LARGE SCALE GENOMIC DNA]</scope>
    <source>
        <strain evidence="3">Daiwa-1</strain>
    </source>
</reference>
<evidence type="ECO:0000313" key="2">
    <source>
        <dbReference type="Ensembl" id="ENSPSIP00000016142.1"/>
    </source>
</evidence>
<reference evidence="2" key="3">
    <citation type="submission" date="2025-08" db="UniProtKB">
        <authorList>
            <consortium name="Ensembl"/>
        </authorList>
    </citation>
    <scope>IDENTIFICATION</scope>
</reference>
<reference evidence="3" key="1">
    <citation type="submission" date="2011-10" db="EMBL/GenBank/DDBJ databases">
        <authorList>
            <consortium name="Soft-shell Turtle Genome Consortium"/>
        </authorList>
    </citation>
    <scope>NUCLEOTIDE SEQUENCE [LARGE SCALE GENOMIC DNA]</scope>
    <source>
        <strain evidence="3">Daiwa-1</strain>
    </source>
</reference>
<reference evidence="2" key="4">
    <citation type="submission" date="2025-09" db="UniProtKB">
        <authorList>
            <consortium name="Ensembl"/>
        </authorList>
    </citation>
    <scope>IDENTIFICATION</scope>
</reference>
<dbReference type="Proteomes" id="UP000007267">
    <property type="component" value="Unassembled WGS sequence"/>
</dbReference>
<accession>K7G781</accession>
<protein>
    <submittedName>
        <fullName evidence="2">Uncharacterized protein</fullName>
    </submittedName>
</protein>
<dbReference type="EMBL" id="AGCU01171113">
    <property type="status" value="NOT_ANNOTATED_CDS"/>
    <property type="molecule type" value="Genomic_DNA"/>
</dbReference>
<feature type="region of interest" description="Disordered" evidence="1">
    <location>
        <begin position="535"/>
        <end position="569"/>
    </location>
</feature>
<dbReference type="EMBL" id="AGCU01171115">
    <property type="status" value="NOT_ANNOTATED_CDS"/>
    <property type="molecule type" value="Genomic_DNA"/>
</dbReference>
<feature type="region of interest" description="Disordered" evidence="1">
    <location>
        <begin position="377"/>
        <end position="411"/>
    </location>
</feature>
<dbReference type="AlphaFoldDB" id="K7G781"/>
<evidence type="ECO:0000313" key="3">
    <source>
        <dbReference type="Proteomes" id="UP000007267"/>
    </source>
</evidence>
<name>K7G781_PELSI</name>
<feature type="region of interest" description="Disordered" evidence="1">
    <location>
        <begin position="1"/>
        <end position="155"/>
    </location>
</feature>
<feature type="region of interest" description="Disordered" evidence="1">
    <location>
        <begin position="311"/>
        <end position="332"/>
    </location>
</feature>
<organism evidence="2 3">
    <name type="scientific">Pelodiscus sinensis</name>
    <name type="common">Chinese softshell turtle</name>
    <name type="synonym">Trionyx sinensis</name>
    <dbReference type="NCBI Taxonomy" id="13735"/>
    <lineage>
        <taxon>Eukaryota</taxon>
        <taxon>Metazoa</taxon>
        <taxon>Chordata</taxon>
        <taxon>Craniata</taxon>
        <taxon>Vertebrata</taxon>
        <taxon>Euteleostomi</taxon>
        <taxon>Archelosauria</taxon>
        <taxon>Testudinata</taxon>
        <taxon>Testudines</taxon>
        <taxon>Cryptodira</taxon>
        <taxon>Trionychia</taxon>
        <taxon>Trionychidae</taxon>
        <taxon>Pelodiscus</taxon>
    </lineage>
</organism>
<feature type="region of interest" description="Disordered" evidence="1">
    <location>
        <begin position="768"/>
        <end position="804"/>
    </location>
</feature>
<sequence>DKGARAPVSPPAPSALPDTPRPVPSSPQGPAHKSPTATPPGVLAPPTPKSPPPRLPLPAAHRPGAEGGWNSPPTTLARPARGGLCVPEELPASHPGHRPRPLGNAHVQREATSRPPPCARLPASGPRAPPGHQGLPQPPQPPLPLPTACTRHGKDPVLPTAAPNPPAPSAPAYSLYPLWKRPRSPYGCPKHTSTLCPGLQPVPAMEKTPFSLRLPQTHQHPLPRPTACTRHGKDPVLPTAAPNTPAPSAPAYSLYPPWKRPRSPYGCPKHTSTLCPGLQPVPAMEKTPFSLRLPQTHQHPLPRPTACTRHGKDPVLPTAAPNTPAPSAPAYSLYPPWKRPRSPYGCPKHTSTLCPGLQPVPAMEKTPFSLRLPQTHQHPLPRPTACTRHGKDPVLPTAAPNTPAPSAPAYSLYPPWKRPRSPYGCPKHTSTLCPGLQPVPAMEKTPFSLRLPQTHQHPLPRPTACTRHGKDPVLPTAAPNTPAPSAPAYSLYPPWKRPRSPYGCPKHTSTLCPGLQPVPAMEKTPFSLRLPQTHQHPLPRPTACTRHGKDPVLPTAAPNTPAPSAPAYSLYPPWKRPRSPYGCPKHTSTLCPGLQPVPAMEKTPFSLRLPQTHQHPLPRPTACTRHGKDPVLPTAAPNTPAPSAPAYSLYPPWKRPRSPYGCPKHTSTLCPGLQPVPAMEKTPFSLRLPQTHQHPLPRPTACTRHGKDPVLPTAAPNTPAPSAPAYSLYPPWKRPRSPYGCPKHTSTLCPGLQPVPAMEKTPFSLRLPQTHQHPLPRPTACTRHGKDPVLPTAAPNTPAPSAPA</sequence>
<feature type="compositionally biased region" description="Pro residues" evidence="1">
    <location>
        <begin position="8"/>
        <end position="27"/>
    </location>
</feature>
<dbReference type="HOGENOM" id="CLU_350419_0_0_1"/>
<keyword evidence="3" id="KW-1185">Reference proteome</keyword>
<evidence type="ECO:0000256" key="1">
    <source>
        <dbReference type="SAM" id="MobiDB-lite"/>
    </source>
</evidence>
<feature type="region of interest" description="Disordered" evidence="1">
    <location>
        <begin position="704"/>
        <end position="728"/>
    </location>
</feature>
<dbReference type="Ensembl" id="ENSPSIT00000016218.1">
    <property type="protein sequence ID" value="ENSPSIP00000016142.1"/>
    <property type="gene ID" value="ENSPSIG00000014399.1"/>
</dbReference>